<keyword evidence="8 16" id="KW-0269">Exonuclease</keyword>
<gene>
    <name evidence="16" type="ORF">HOLleu_39940</name>
</gene>
<protein>
    <recommendedName>
        <fullName evidence="13">Exonuclease 3'-5' domain-containing protein 2</fullName>
    </recommendedName>
</protein>
<dbReference type="InterPro" id="IPR051132">
    <property type="entry name" value="3-5_Exonuclease_domain"/>
</dbReference>
<dbReference type="CDD" id="cd06141">
    <property type="entry name" value="WRN_exo"/>
    <property type="match status" value="1"/>
</dbReference>
<dbReference type="Proteomes" id="UP001152320">
    <property type="component" value="Chromosome 22"/>
</dbReference>
<reference evidence="16" key="1">
    <citation type="submission" date="2021-10" db="EMBL/GenBank/DDBJ databases">
        <title>Tropical sea cucumber genome reveals ecological adaptation and Cuvierian tubules defense mechanism.</title>
        <authorList>
            <person name="Chen T."/>
        </authorList>
    </citation>
    <scope>NUCLEOTIDE SEQUENCE</scope>
    <source>
        <strain evidence="16">Nanhai2018</strain>
        <tissue evidence="16">Muscle</tissue>
    </source>
</reference>
<dbReference type="FunFam" id="3.30.420.10:FF:000041">
    <property type="entry name" value="Exonuclease 3'-5' domain containing 2"/>
    <property type="match status" value="1"/>
</dbReference>
<dbReference type="GO" id="GO:0005634">
    <property type="term" value="C:nucleus"/>
    <property type="evidence" value="ECO:0007669"/>
    <property type="project" value="TreeGrafter"/>
</dbReference>
<evidence type="ECO:0000256" key="2">
    <source>
        <dbReference type="ARBA" id="ARBA00001946"/>
    </source>
</evidence>
<dbReference type="OrthoDB" id="1920326at2759"/>
<dbReference type="GO" id="GO:0003676">
    <property type="term" value="F:nucleic acid binding"/>
    <property type="evidence" value="ECO:0007669"/>
    <property type="project" value="InterPro"/>
</dbReference>
<comment type="cofactor">
    <cofactor evidence="1">
        <name>Mn(2+)</name>
        <dbReference type="ChEBI" id="CHEBI:29035"/>
    </cofactor>
</comment>
<evidence type="ECO:0000256" key="9">
    <source>
        <dbReference type="ARBA" id="ARBA00022989"/>
    </source>
</evidence>
<feature type="transmembrane region" description="Helical" evidence="14">
    <location>
        <begin position="6"/>
        <end position="25"/>
    </location>
</feature>
<dbReference type="PANTHER" id="PTHR13620">
    <property type="entry name" value="3-5 EXONUCLEASE"/>
    <property type="match status" value="1"/>
</dbReference>
<name>A0A9Q0YHN3_HOLLE</name>
<dbReference type="GO" id="GO:0031966">
    <property type="term" value="C:mitochondrial membrane"/>
    <property type="evidence" value="ECO:0007669"/>
    <property type="project" value="UniProtKB-SubCell"/>
</dbReference>
<dbReference type="SMART" id="SM00474">
    <property type="entry name" value="35EXOc"/>
    <property type="match status" value="1"/>
</dbReference>
<evidence type="ECO:0000313" key="17">
    <source>
        <dbReference type="Proteomes" id="UP001152320"/>
    </source>
</evidence>
<evidence type="ECO:0000256" key="6">
    <source>
        <dbReference type="ARBA" id="ARBA00022723"/>
    </source>
</evidence>
<evidence type="ECO:0000256" key="3">
    <source>
        <dbReference type="ARBA" id="ARBA00004325"/>
    </source>
</evidence>
<evidence type="ECO:0000256" key="13">
    <source>
        <dbReference type="ARBA" id="ARBA00069878"/>
    </source>
</evidence>
<keyword evidence="17" id="KW-1185">Reference proteome</keyword>
<comment type="similarity">
    <text evidence="12">Belongs to the EXD2 family.</text>
</comment>
<dbReference type="Pfam" id="PF01612">
    <property type="entry name" value="DNA_pol_A_exo1"/>
    <property type="match status" value="1"/>
</dbReference>
<evidence type="ECO:0000256" key="7">
    <source>
        <dbReference type="ARBA" id="ARBA00022801"/>
    </source>
</evidence>
<accession>A0A9Q0YHN3</accession>
<feature type="domain" description="3'-5' exonuclease" evidence="15">
    <location>
        <begin position="51"/>
        <end position="235"/>
    </location>
</feature>
<sequence length="564" mass="64583">MSSYRPLLTLAIAAAGVMALLAYFVKKRQRNREDICEFSDSLDHQEIVVMDGARDSKQTLQKMVDHIQELKVLGLDCEWITHENQARPVALLQLATPKGLCVLFHLCKFKSVRTDLPELTHILMDRSILKVGVGVLDDAKKLAKDYGLITKGCVDLRHLALRHLPKRTNVTSGSLAELAKICVAYDMEKSWNIRCSNWEASELTDEQVKYAAVDACVAIAIFFQLLKPKLPAGLENEEVIWGNITALCQGVVDVKFKAKLFPRIGIEKVNCTKVKKKKEVESLDELRGKNLSRVYSARKEPLYDNCKLVAPNGTLLTTCDRGKAEWYVKKDIGEVISENPLVVRLKFEPAGVPGPDREYYLQDKANVCVVCGRTDSYIRKNIVPHEYRRHFPDYLKQHSSHDILLLCTECHQCSWTYDSILRQEIAEEYDAPISNVENTPTKDDPVKVKVRSAARALFKHQSKNNIPENRVKELQKVIEEYFQVSLVDNEILENALKMDTRVTNEKFEMFHGEKVVKSLSLNENGYAEFEKRWRVHFLNKMQPKYLPKLWSVDHKHESQTAKKE</sequence>
<comment type="caution">
    <text evidence="16">The sequence shown here is derived from an EMBL/GenBank/DDBJ whole genome shotgun (WGS) entry which is preliminary data.</text>
</comment>
<dbReference type="GO" id="GO:0046872">
    <property type="term" value="F:metal ion binding"/>
    <property type="evidence" value="ECO:0007669"/>
    <property type="project" value="UniProtKB-KW"/>
</dbReference>
<keyword evidence="6" id="KW-0479">Metal-binding</keyword>
<evidence type="ECO:0000256" key="1">
    <source>
        <dbReference type="ARBA" id="ARBA00001936"/>
    </source>
</evidence>
<keyword evidence="11 14" id="KW-0472">Membrane</keyword>
<comment type="cofactor">
    <cofactor evidence="2">
        <name>Mg(2+)</name>
        <dbReference type="ChEBI" id="CHEBI:18420"/>
    </cofactor>
</comment>
<organism evidence="16 17">
    <name type="scientific">Holothuria leucospilota</name>
    <name type="common">Black long sea cucumber</name>
    <name type="synonym">Mertensiothuria leucospilota</name>
    <dbReference type="NCBI Taxonomy" id="206669"/>
    <lineage>
        <taxon>Eukaryota</taxon>
        <taxon>Metazoa</taxon>
        <taxon>Echinodermata</taxon>
        <taxon>Eleutherozoa</taxon>
        <taxon>Echinozoa</taxon>
        <taxon>Holothuroidea</taxon>
        <taxon>Aspidochirotacea</taxon>
        <taxon>Aspidochirotida</taxon>
        <taxon>Holothuriidae</taxon>
        <taxon>Holothuria</taxon>
    </lineage>
</organism>
<keyword evidence="7" id="KW-0378">Hydrolase</keyword>
<evidence type="ECO:0000313" key="16">
    <source>
        <dbReference type="EMBL" id="KAJ8020367.1"/>
    </source>
</evidence>
<evidence type="ECO:0000256" key="4">
    <source>
        <dbReference type="ARBA" id="ARBA00022692"/>
    </source>
</evidence>
<dbReference type="Gene3D" id="3.30.420.10">
    <property type="entry name" value="Ribonuclease H-like superfamily/Ribonuclease H"/>
    <property type="match status" value="1"/>
</dbReference>
<evidence type="ECO:0000256" key="8">
    <source>
        <dbReference type="ARBA" id="ARBA00022839"/>
    </source>
</evidence>
<evidence type="ECO:0000256" key="5">
    <source>
        <dbReference type="ARBA" id="ARBA00022722"/>
    </source>
</evidence>
<evidence type="ECO:0000256" key="11">
    <source>
        <dbReference type="ARBA" id="ARBA00023136"/>
    </source>
</evidence>
<dbReference type="PANTHER" id="PTHR13620:SF104">
    <property type="entry name" value="EXONUCLEASE 3'-5' DOMAIN-CONTAINING PROTEIN 2"/>
    <property type="match status" value="1"/>
</dbReference>
<dbReference type="InterPro" id="IPR036397">
    <property type="entry name" value="RNaseH_sf"/>
</dbReference>
<dbReference type="SUPFAM" id="SSF53098">
    <property type="entry name" value="Ribonuclease H-like"/>
    <property type="match status" value="1"/>
</dbReference>
<dbReference type="GO" id="GO:0006310">
    <property type="term" value="P:DNA recombination"/>
    <property type="evidence" value="ECO:0007669"/>
    <property type="project" value="UniProtKB-ARBA"/>
</dbReference>
<keyword evidence="9 14" id="KW-1133">Transmembrane helix</keyword>
<evidence type="ECO:0000256" key="12">
    <source>
        <dbReference type="ARBA" id="ARBA00061005"/>
    </source>
</evidence>
<keyword evidence="4 14" id="KW-0812">Transmembrane</keyword>
<comment type="subcellular location">
    <subcellularLocation>
        <location evidence="3">Mitochondrion membrane</location>
    </subcellularLocation>
</comment>
<evidence type="ECO:0000259" key="15">
    <source>
        <dbReference type="SMART" id="SM00474"/>
    </source>
</evidence>
<evidence type="ECO:0000256" key="10">
    <source>
        <dbReference type="ARBA" id="ARBA00023128"/>
    </source>
</evidence>
<dbReference type="EMBL" id="JAIZAY010000022">
    <property type="protein sequence ID" value="KAJ8020367.1"/>
    <property type="molecule type" value="Genomic_DNA"/>
</dbReference>
<evidence type="ECO:0000256" key="14">
    <source>
        <dbReference type="SAM" id="Phobius"/>
    </source>
</evidence>
<keyword evidence="10" id="KW-0496">Mitochondrion</keyword>
<dbReference type="GO" id="GO:0000175">
    <property type="term" value="F:3'-5'-RNA exonuclease activity"/>
    <property type="evidence" value="ECO:0007669"/>
    <property type="project" value="UniProtKB-ARBA"/>
</dbReference>
<dbReference type="InterPro" id="IPR002562">
    <property type="entry name" value="3'-5'_exonuclease_dom"/>
</dbReference>
<keyword evidence="5" id="KW-0540">Nuclease</keyword>
<dbReference type="AlphaFoldDB" id="A0A9Q0YHN3"/>
<dbReference type="InterPro" id="IPR012337">
    <property type="entry name" value="RNaseH-like_sf"/>
</dbReference>
<proteinExistence type="inferred from homology"/>